<dbReference type="EMBL" id="JROU02001930">
    <property type="protein sequence ID" value="OEH74790.1"/>
    <property type="molecule type" value="Genomic_DNA"/>
</dbReference>
<keyword evidence="4" id="KW-1133">Transmembrane helix</keyword>
<dbReference type="InParanoid" id="A0A1D3CUB7"/>
<evidence type="ECO:0000256" key="3">
    <source>
        <dbReference type="ARBA" id="ARBA00023136"/>
    </source>
</evidence>
<comment type="subcellular location">
    <subcellularLocation>
        <location evidence="1">Membrane</location>
    </subcellularLocation>
</comment>
<comment type="caution">
    <text evidence="5">The sequence shown here is derived from an EMBL/GenBank/DDBJ whole genome shotgun (WGS) entry which is preliminary data.</text>
</comment>
<dbReference type="GO" id="GO:0005739">
    <property type="term" value="C:mitochondrion"/>
    <property type="evidence" value="ECO:0007669"/>
    <property type="project" value="TreeGrafter"/>
</dbReference>
<feature type="transmembrane region" description="Helical" evidence="4">
    <location>
        <begin position="101"/>
        <end position="122"/>
    </location>
</feature>
<dbReference type="GO" id="GO:0016020">
    <property type="term" value="C:membrane"/>
    <property type="evidence" value="ECO:0007669"/>
    <property type="project" value="UniProtKB-SubCell"/>
</dbReference>
<keyword evidence="6" id="KW-1185">Reference proteome</keyword>
<dbReference type="PANTHER" id="PTHR46181:SF3">
    <property type="entry name" value="MITOCHONDRIAL GLYCINE TRANSPORTER"/>
    <property type="match status" value="1"/>
</dbReference>
<dbReference type="AlphaFoldDB" id="A0A1D3CUB7"/>
<keyword evidence="3 4" id="KW-0472">Membrane</keyword>
<dbReference type="VEuPathDB" id="ToxoDB:LOC34623181"/>
<evidence type="ECO:0000256" key="2">
    <source>
        <dbReference type="ARBA" id="ARBA00022692"/>
    </source>
</evidence>
<dbReference type="GO" id="GO:1904983">
    <property type="term" value="P:glycine import into mitochondrion"/>
    <property type="evidence" value="ECO:0007669"/>
    <property type="project" value="TreeGrafter"/>
</dbReference>
<dbReference type="Proteomes" id="UP000095192">
    <property type="component" value="Unassembled WGS sequence"/>
</dbReference>
<reference evidence="5 6" key="1">
    <citation type="journal article" date="2016" name="BMC Genomics">
        <title>Comparative genomics reveals Cyclospora cayetanensis possesses coccidia-like metabolism and invasion components but unique surface antigens.</title>
        <authorList>
            <person name="Liu S."/>
            <person name="Wang L."/>
            <person name="Zheng H."/>
            <person name="Xu Z."/>
            <person name="Roellig D.M."/>
            <person name="Li N."/>
            <person name="Frace M.A."/>
            <person name="Tang K."/>
            <person name="Arrowood M.J."/>
            <person name="Moss D.M."/>
            <person name="Zhang L."/>
            <person name="Feng Y."/>
            <person name="Xiao L."/>
        </authorList>
    </citation>
    <scope>NUCLEOTIDE SEQUENCE [LARGE SCALE GENOMIC DNA]</scope>
    <source>
        <strain evidence="5 6">CHN_HEN01</strain>
    </source>
</reference>
<dbReference type="GO" id="GO:0015187">
    <property type="term" value="F:glycine transmembrane transporter activity"/>
    <property type="evidence" value="ECO:0007669"/>
    <property type="project" value="TreeGrafter"/>
</dbReference>
<dbReference type="PANTHER" id="PTHR46181">
    <property type="entry name" value="MITOCHONDRIAL GLYCINE TRANSPORTER"/>
    <property type="match status" value="1"/>
</dbReference>
<evidence type="ECO:0000313" key="6">
    <source>
        <dbReference type="Proteomes" id="UP000095192"/>
    </source>
</evidence>
<dbReference type="InterPro" id="IPR023395">
    <property type="entry name" value="MCP_dom_sf"/>
</dbReference>
<dbReference type="SUPFAM" id="SSF103506">
    <property type="entry name" value="Mitochondrial carrier"/>
    <property type="match status" value="1"/>
</dbReference>
<dbReference type="VEuPathDB" id="ToxoDB:cyc_07163"/>
<evidence type="ECO:0000256" key="1">
    <source>
        <dbReference type="ARBA" id="ARBA00004370"/>
    </source>
</evidence>
<organism evidence="5 6">
    <name type="scientific">Cyclospora cayetanensis</name>
    <dbReference type="NCBI Taxonomy" id="88456"/>
    <lineage>
        <taxon>Eukaryota</taxon>
        <taxon>Sar</taxon>
        <taxon>Alveolata</taxon>
        <taxon>Apicomplexa</taxon>
        <taxon>Conoidasida</taxon>
        <taxon>Coccidia</taxon>
        <taxon>Eucoccidiorida</taxon>
        <taxon>Eimeriorina</taxon>
        <taxon>Eimeriidae</taxon>
        <taxon>Cyclospora</taxon>
    </lineage>
</organism>
<protein>
    <submittedName>
        <fullName evidence="5">Mitochondrial carrier protein</fullName>
    </submittedName>
</protein>
<keyword evidence="2 4" id="KW-0812">Transmembrane</keyword>
<gene>
    <name evidence="5" type="ORF">cyc_07163</name>
</gene>
<dbReference type="Gene3D" id="1.50.40.10">
    <property type="entry name" value="Mitochondrial carrier domain"/>
    <property type="match status" value="1"/>
</dbReference>
<proteinExistence type="predicted"/>
<evidence type="ECO:0000313" key="5">
    <source>
        <dbReference type="EMBL" id="OEH74790.1"/>
    </source>
</evidence>
<accession>A0A1D3CUB7</accession>
<name>A0A1D3CUB7_9EIME</name>
<evidence type="ECO:0000256" key="4">
    <source>
        <dbReference type="SAM" id="Phobius"/>
    </source>
</evidence>
<sequence length="400" mass="43508">MFLFRGSSSGLPIYGAAMLSTPEQKYHPGGKPQGSISTNFVQEFRCTLVTGFVTAAVFNPWDKALYLSVKEGRPFLAPINWHLPFRGFLRAFVARTLSTGLYFPLGLLAFGVYACVAEATFYSRLLRSSVFGATSRQEGLRAPQSLTESASRHEGGLGEETRLEAENAAAIALEKGISRYPVHSFYAQGGKSEGVRTETVREGRARFGSSVLTGRGGRQIWRRFTLRTCSEYALSAATLYRGFVATVARDSLFGGVYACARHHLMMRRPEAASRATKFASSEGNLHRRECRLGGGEEGSTLFHRLMLNTVAACVAVAASSPLNYVKNMQLAASPESPQPRMRVLLGELVRQVAAAPGAQARLAVLSRSLLLGWGTLRAAVGMAFGAFVFDLCREETTIHT</sequence>